<sequence length="225" mass="24244">MATLTIHGLELWHDTLGTQGSPVLMLHGNGEDHRSLLPLARRLARHHVVHLLDSRNHGRSGRHADCSYAAMARDTAAFIDAQGTGPLAIVGFSDGAIIALLLALARPELVTRLALLGPNLSPADFKPEARAWIESQWAATQDPLMQLMLTQPDIPLAELRRIDVPAWVVAGEDDACPRSVFEAIAAHLPQGRLSVLPGHDHASYIFGSDALAKPLRAFLAEGQPA</sequence>
<keyword evidence="3" id="KW-1185">Reference proteome</keyword>
<dbReference type="RefSeq" id="WP_087276269.1">
    <property type="nucleotide sequence ID" value="NZ_CP021455.1"/>
</dbReference>
<dbReference type="KEGG" id="cser:CCO03_01420"/>
<dbReference type="InterPro" id="IPR050228">
    <property type="entry name" value="Carboxylesterase_BioH"/>
</dbReference>
<dbReference type="InterPro" id="IPR000073">
    <property type="entry name" value="AB_hydrolase_1"/>
</dbReference>
<name>A0A1Y0EJB9_9BURK</name>
<dbReference type="Proteomes" id="UP000196138">
    <property type="component" value="Chromosome"/>
</dbReference>
<dbReference type="InterPro" id="IPR029058">
    <property type="entry name" value="AB_hydrolase_fold"/>
</dbReference>
<proteinExistence type="predicted"/>
<protein>
    <recommendedName>
        <fullName evidence="1">AB hydrolase-1 domain-containing protein</fullName>
    </recommendedName>
</protein>
<evidence type="ECO:0000313" key="2">
    <source>
        <dbReference type="EMBL" id="ARU03521.1"/>
    </source>
</evidence>
<accession>A0A1Y0EJB9</accession>
<dbReference type="PANTHER" id="PTHR43194">
    <property type="entry name" value="HYDROLASE ALPHA/BETA FOLD FAMILY"/>
    <property type="match status" value="1"/>
</dbReference>
<dbReference type="PANTHER" id="PTHR43194:SF2">
    <property type="entry name" value="PEROXISOMAL MEMBRANE PROTEIN LPX1"/>
    <property type="match status" value="1"/>
</dbReference>
<dbReference type="Gene3D" id="3.40.50.1820">
    <property type="entry name" value="alpha/beta hydrolase"/>
    <property type="match status" value="2"/>
</dbReference>
<organism evidence="2 3">
    <name type="scientific">Comamonas serinivorans</name>
    <dbReference type="NCBI Taxonomy" id="1082851"/>
    <lineage>
        <taxon>Bacteria</taxon>
        <taxon>Pseudomonadati</taxon>
        <taxon>Pseudomonadota</taxon>
        <taxon>Betaproteobacteria</taxon>
        <taxon>Burkholderiales</taxon>
        <taxon>Comamonadaceae</taxon>
        <taxon>Comamonas</taxon>
    </lineage>
</organism>
<dbReference type="SUPFAM" id="SSF53474">
    <property type="entry name" value="alpha/beta-Hydrolases"/>
    <property type="match status" value="1"/>
</dbReference>
<evidence type="ECO:0000259" key="1">
    <source>
        <dbReference type="Pfam" id="PF00561"/>
    </source>
</evidence>
<gene>
    <name evidence="2" type="ORF">CCO03_01420</name>
</gene>
<dbReference type="AlphaFoldDB" id="A0A1Y0EJB9"/>
<reference evidence="2 3" key="1">
    <citation type="submission" date="2017-05" db="EMBL/GenBank/DDBJ databases">
        <authorList>
            <person name="Song R."/>
            <person name="Chenine A.L."/>
            <person name="Ruprecht R.M."/>
        </authorList>
    </citation>
    <scope>NUCLEOTIDE SEQUENCE [LARGE SCALE GENOMIC DNA]</scope>
    <source>
        <strain evidence="2 3">DSM 26136</strain>
    </source>
</reference>
<dbReference type="Pfam" id="PF00561">
    <property type="entry name" value="Abhydrolase_1"/>
    <property type="match status" value="1"/>
</dbReference>
<dbReference type="EMBL" id="CP021455">
    <property type="protein sequence ID" value="ARU03521.1"/>
    <property type="molecule type" value="Genomic_DNA"/>
</dbReference>
<dbReference type="OrthoDB" id="8957634at2"/>
<evidence type="ECO:0000313" key="3">
    <source>
        <dbReference type="Proteomes" id="UP000196138"/>
    </source>
</evidence>
<feature type="domain" description="AB hydrolase-1" evidence="1">
    <location>
        <begin position="22"/>
        <end position="133"/>
    </location>
</feature>